<sequence>MSTGTTLRRRAGPSRLRTVRRIRPVRISVRYRPRVVITGLLLALLAAGLMVWTMTLGEIRIAPAEVLATSLGFGSGEHDFVVLTLRLPRTLAAFGVGVALAVSGAIFQSLVRNPLVAPDIIGVMAGAGLAAVVLIVLFGTPAVVPVGAFLGALAATALLYGLTWRGGVAGHRLVLVGIAIHALLTALTTLILVRFPIELVSSAVLWLTGTLYASTWQQVGWLATGLLVLLPAALALTPRLQVLELGDDSAAALGIRTQPARAAALLVAASLAAVGVAAAGPVGFVALMVPHAARMLLGPLTGGVLAATGLLGAVLVLASDLIAQHAFSPVSLPVGVVTAAVGAPYFLFLLWRTNRGVS</sequence>
<dbReference type="HOGENOM" id="CLU_013016_1_1_11"/>
<evidence type="ECO:0000313" key="10">
    <source>
        <dbReference type="Proteomes" id="UP000007517"/>
    </source>
</evidence>
<keyword evidence="4" id="KW-1003">Cell membrane</keyword>
<reference evidence="9 10" key="1">
    <citation type="journal article" date="2012" name="J. Bacteriol.">
        <title>Genome Sequence of Blastococcus saxobsidens DD2, a Stone-Inhabiting Bacterium.</title>
        <authorList>
            <person name="Chouaia B."/>
            <person name="Crotti E."/>
            <person name="Brusetti L."/>
            <person name="Daffonchio D."/>
            <person name="Essoussi I."/>
            <person name="Nouioui I."/>
            <person name="Sbissi I."/>
            <person name="Ghodhbane-Gtari F."/>
            <person name="Gtari M."/>
            <person name="Vacherie B."/>
            <person name="Barbe V."/>
            <person name="Medigue C."/>
            <person name="Gury J."/>
            <person name="Pujic P."/>
            <person name="Normand P."/>
        </authorList>
    </citation>
    <scope>NUCLEOTIDE SEQUENCE [LARGE SCALE GENOMIC DNA]</scope>
    <source>
        <strain evidence="9 10">DD2</strain>
    </source>
</reference>
<dbReference type="Pfam" id="PF01032">
    <property type="entry name" value="FecCD"/>
    <property type="match status" value="1"/>
</dbReference>
<evidence type="ECO:0000256" key="5">
    <source>
        <dbReference type="ARBA" id="ARBA00022692"/>
    </source>
</evidence>
<feature type="transmembrane region" description="Helical" evidence="8">
    <location>
        <begin position="295"/>
        <end position="318"/>
    </location>
</feature>
<accession>H6RU97</accession>
<organism evidence="9 10">
    <name type="scientific">Blastococcus saxobsidens (strain DD2)</name>
    <dbReference type="NCBI Taxonomy" id="1146883"/>
    <lineage>
        <taxon>Bacteria</taxon>
        <taxon>Bacillati</taxon>
        <taxon>Actinomycetota</taxon>
        <taxon>Actinomycetes</taxon>
        <taxon>Geodermatophilales</taxon>
        <taxon>Geodermatophilaceae</taxon>
        <taxon>Blastococcus</taxon>
    </lineage>
</organism>
<evidence type="ECO:0000256" key="4">
    <source>
        <dbReference type="ARBA" id="ARBA00022475"/>
    </source>
</evidence>
<keyword evidence="3" id="KW-0813">Transport</keyword>
<feature type="transmembrane region" description="Helical" evidence="8">
    <location>
        <begin position="119"/>
        <end position="138"/>
    </location>
</feature>
<keyword evidence="7 8" id="KW-0472">Membrane</keyword>
<feature type="transmembrane region" description="Helical" evidence="8">
    <location>
        <begin position="174"/>
        <end position="195"/>
    </location>
</feature>
<dbReference type="OrthoDB" id="4455417at2"/>
<dbReference type="InterPro" id="IPR037294">
    <property type="entry name" value="ABC_BtuC-like"/>
</dbReference>
<evidence type="ECO:0000313" key="9">
    <source>
        <dbReference type="EMBL" id="CCG05704.1"/>
    </source>
</evidence>
<keyword evidence="10" id="KW-1185">Reference proteome</keyword>
<dbReference type="Proteomes" id="UP000007517">
    <property type="component" value="Chromosome"/>
</dbReference>
<evidence type="ECO:0000256" key="8">
    <source>
        <dbReference type="SAM" id="Phobius"/>
    </source>
</evidence>
<dbReference type="STRING" id="1146883.BLASA_4929"/>
<evidence type="ECO:0000256" key="1">
    <source>
        <dbReference type="ARBA" id="ARBA00004651"/>
    </source>
</evidence>
<reference evidence="10" key="2">
    <citation type="submission" date="2012-02" db="EMBL/GenBank/DDBJ databases">
        <title>Complete genome sequence of Blastococcus saxobsidens strain DD2.</title>
        <authorList>
            <person name="Genoscope."/>
        </authorList>
    </citation>
    <scope>NUCLEOTIDE SEQUENCE [LARGE SCALE GENOMIC DNA]</scope>
    <source>
        <strain evidence="10">DD2</strain>
    </source>
</reference>
<dbReference type="PANTHER" id="PTHR30472">
    <property type="entry name" value="FERRIC ENTEROBACTIN TRANSPORT SYSTEM PERMEASE PROTEIN"/>
    <property type="match status" value="1"/>
</dbReference>
<comment type="similarity">
    <text evidence="2">Belongs to the binding-protein-dependent transport system permease family. FecCD subfamily.</text>
</comment>
<keyword evidence="6 8" id="KW-1133">Transmembrane helix</keyword>
<evidence type="ECO:0000256" key="2">
    <source>
        <dbReference type="ARBA" id="ARBA00007935"/>
    </source>
</evidence>
<protein>
    <submittedName>
        <fullName evidence="9">Iron ABC transporter permease protein</fullName>
    </submittedName>
</protein>
<proteinExistence type="inferred from homology"/>
<dbReference type="FunFam" id="1.10.3470.10:FF:000001">
    <property type="entry name" value="Vitamin B12 ABC transporter permease BtuC"/>
    <property type="match status" value="1"/>
</dbReference>
<feature type="transmembrane region" description="Helical" evidence="8">
    <location>
        <begin position="144"/>
        <end position="162"/>
    </location>
</feature>
<comment type="subcellular location">
    <subcellularLocation>
        <location evidence="1">Cell membrane</location>
        <topology evidence="1">Multi-pass membrane protein</topology>
    </subcellularLocation>
</comment>
<dbReference type="KEGG" id="bsd:BLASA_4929"/>
<feature type="transmembrane region" description="Helical" evidence="8">
    <location>
        <begin position="215"/>
        <end position="236"/>
    </location>
</feature>
<dbReference type="InterPro" id="IPR000522">
    <property type="entry name" value="ABC_transptr_permease_BtuC"/>
</dbReference>
<feature type="transmembrane region" description="Helical" evidence="8">
    <location>
        <begin position="88"/>
        <end position="107"/>
    </location>
</feature>
<dbReference type="GO" id="GO:0005886">
    <property type="term" value="C:plasma membrane"/>
    <property type="evidence" value="ECO:0007669"/>
    <property type="project" value="UniProtKB-SubCell"/>
</dbReference>
<dbReference type="CDD" id="cd06550">
    <property type="entry name" value="TM_ABC_iron-siderophores_like"/>
    <property type="match status" value="1"/>
</dbReference>
<keyword evidence="5 8" id="KW-0812">Transmembrane</keyword>
<name>H6RU97_BLASD</name>
<gene>
    <name evidence="9" type="primary">fec</name>
    <name evidence="9" type="ordered locus">BLASA_4929</name>
</gene>
<dbReference type="AlphaFoldDB" id="H6RU97"/>
<dbReference type="eggNOG" id="COG4779">
    <property type="taxonomic scope" value="Bacteria"/>
</dbReference>
<dbReference type="RefSeq" id="WP_014378567.1">
    <property type="nucleotide sequence ID" value="NC_016943.1"/>
</dbReference>
<dbReference type="EMBL" id="FO117623">
    <property type="protein sequence ID" value="CCG05704.1"/>
    <property type="molecule type" value="Genomic_DNA"/>
</dbReference>
<feature type="transmembrane region" description="Helical" evidence="8">
    <location>
        <begin position="263"/>
        <end position="289"/>
    </location>
</feature>
<evidence type="ECO:0000256" key="6">
    <source>
        <dbReference type="ARBA" id="ARBA00022989"/>
    </source>
</evidence>
<dbReference type="GO" id="GO:0033214">
    <property type="term" value="P:siderophore-iron import into cell"/>
    <property type="evidence" value="ECO:0007669"/>
    <property type="project" value="TreeGrafter"/>
</dbReference>
<dbReference type="SUPFAM" id="SSF81345">
    <property type="entry name" value="ABC transporter involved in vitamin B12 uptake, BtuC"/>
    <property type="match status" value="1"/>
</dbReference>
<dbReference type="PANTHER" id="PTHR30472:SF24">
    <property type="entry name" value="FERRIC ENTEROBACTIN TRANSPORT SYSTEM PERMEASE PROTEIN FEPG"/>
    <property type="match status" value="1"/>
</dbReference>
<evidence type="ECO:0000256" key="7">
    <source>
        <dbReference type="ARBA" id="ARBA00023136"/>
    </source>
</evidence>
<dbReference type="GO" id="GO:0022857">
    <property type="term" value="F:transmembrane transporter activity"/>
    <property type="evidence" value="ECO:0007669"/>
    <property type="project" value="InterPro"/>
</dbReference>
<evidence type="ECO:0000256" key="3">
    <source>
        <dbReference type="ARBA" id="ARBA00022448"/>
    </source>
</evidence>
<dbReference type="Gene3D" id="1.10.3470.10">
    <property type="entry name" value="ABC transporter involved in vitamin B12 uptake, BtuC"/>
    <property type="match status" value="1"/>
</dbReference>
<feature type="transmembrane region" description="Helical" evidence="8">
    <location>
        <begin position="330"/>
        <end position="351"/>
    </location>
</feature>